<comment type="function">
    <text evidence="4">Acts as an anti-CsrA protein, binds CsrA and prevents it from repressing translation of its target genes, one of which is flagellin. Binds to flagellin and participates in the assembly of the flagellum.</text>
</comment>
<evidence type="ECO:0000256" key="2">
    <source>
        <dbReference type="ARBA" id="ARBA00022795"/>
    </source>
</evidence>
<dbReference type="Gene3D" id="2.30.290.10">
    <property type="entry name" value="BH3618-like"/>
    <property type="match status" value="1"/>
</dbReference>
<accession>A0ABW3HK97</accession>
<dbReference type="Pfam" id="PF02623">
    <property type="entry name" value="FliW"/>
    <property type="match status" value="1"/>
</dbReference>
<dbReference type="EMBL" id="JBHTJZ010000002">
    <property type="protein sequence ID" value="MFD0957915.1"/>
    <property type="molecule type" value="Genomic_DNA"/>
</dbReference>
<keyword evidence="5" id="KW-0282">Flagellum</keyword>
<name>A0ABW3HK97_9BACL</name>
<reference evidence="6" key="1">
    <citation type="journal article" date="2019" name="Int. J. Syst. Evol. Microbiol.">
        <title>The Global Catalogue of Microorganisms (GCM) 10K type strain sequencing project: providing services to taxonomists for standard genome sequencing and annotation.</title>
        <authorList>
            <consortium name="The Broad Institute Genomics Platform"/>
            <consortium name="The Broad Institute Genome Sequencing Center for Infectious Disease"/>
            <person name="Wu L."/>
            <person name="Ma J."/>
        </authorList>
    </citation>
    <scope>NUCLEOTIDE SEQUENCE [LARGE SCALE GENOMIC DNA]</scope>
    <source>
        <strain evidence="6">CCUG 59129</strain>
    </source>
</reference>
<keyword evidence="3 4" id="KW-0810">Translation regulation</keyword>
<comment type="similarity">
    <text evidence="4">Belongs to the FliW family.</text>
</comment>
<dbReference type="PANTHER" id="PTHR39190">
    <property type="entry name" value="FLAGELLAR ASSEMBLY FACTOR FLIW"/>
    <property type="match status" value="1"/>
</dbReference>
<keyword evidence="1 4" id="KW-0963">Cytoplasm</keyword>
<evidence type="ECO:0000256" key="4">
    <source>
        <dbReference type="HAMAP-Rule" id="MF_01185"/>
    </source>
</evidence>
<evidence type="ECO:0000313" key="5">
    <source>
        <dbReference type="EMBL" id="MFD0957915.1"/>
    </source>
</evidence>
<keyword evidence="4" id="KW-0143">Chaperone</keyword>
<dbReference type="PANTHER" id="PTHR39190:SF1">
    <property type="entry name" value="FLAGELLAR ASSEMBLY FACTOR FLIW"/>
    <property type="match status" value="1"/>
</dbReference>
<dbReference type="InterPro" id="IPR003775">
    <property type="entry name" value="Flagellar_assembly_factor_FliW"/>
</dbReference>
<dbReference type="SUPFAM" id="SSF141457">
    <property type="entry name" value="BH3618-like"/>
    <property type="match status" value="1"/>
</dbReference>
<dbReference type="RefSeq" id="WP_377561524.1">
    <property type="nucleotide sequence ID" value="NZ_JBHTJZ010000002.1"/>
</dbReference>
<evidence type="ECO:0000313" key="6">
    <source>
        <dbReference type="Proteomes" id="UP001596989"/>
    </source>
</evidence>
<sequence>MIIQTTQLGKIEYQHKDVITFIKGIPGFKEQRKYVTVKIEDSPFMYLQSVDKEELAFIVVSPFEFFPDYEFELSATVKDDLNIQQEADLLIVNIVTIRDDLAKATINLAAPIILNVKEQLGMQYIISDKMYSTRQLLFAKKSGMGGG</sequence>
<keyword evidence="6" id="KW-1185">Reference proteome</keyword>
<keyword evidence="2 4" id="KW-1005">Bacterial flagellum biogenesis</keyword>
<keyword evidence="5" id="KW-0969">Cilium</keyword>
<comment type="caution">
    <text evidence="5">The sequence shown here is derived from an EMBL/GenBank/DDBJ whole genome shotgun (WGS) entry which is preliminary data.</text>
</comment>
<organism evidence="5 6">
    <name type="scientific">Paenibacillus chungangensis</name>
    <dbReference type="NCBI Taxonomy" id="696535"/>
    <lineage>
        <taxon>Bacteria</taxon>
        <taxon>Bacillati</taxon>
        <taxon>Bacillota</taxon>
        <taxon>Bacilli</taxon>
        <taxon>Bacillales</taxon>
        <taxon>Paenibacillaceae</taxon>
        <taxon>Paenibacillus</taxon>
    </lineage>
</organism>
<comment type="subcellular location">
    <subcellularLocation>
        <location evidence="4">Cytoplasm</location>
    </subcellularLocation>
</comment>
<evidence type="ECO:0000256" key="1">
    <source>
        <dbReference type="ARBA" id="ARBA00022490"/>
    </source>
</evidence>
<dbReference type="HAMAP" id="MF_01185">
    <property type="entry name" value="FliW"/>
    <property type="match status" value="1"/>
</dbReference>
<protein>
    <recommendedName>
        <fullName evidence="4">Flagellar assembly factor FliW</fullName>
    </recommendedName>
</protein>
<dbReference type="InterPro" id="IPR024046">
    <property type="entry name" value="Flagellar_assmbl_FliW_dom_sf"/>
</dbReference>
<evidence type="ECO:0000256" key="3">
    <source>
        <dbReference type="ARBA" id="ARBA00022845"/>
    </source>
</evidence>
<keyword evidence="5" id="KW-0966">Cell projection</keyword>
<dbReference type="Proteomes" id="UP001596989">
    <property type="component" value="Unassembled WGS sequence"/>
</dbReference>
<comment type="subunit">
    <text evidence="4">Interacts with translational regulator CsrA and flagellin(s).</text>
</comment>
<gene>
    <name evidence="4 5" type="primary">fliW</name>
    <name evidence="5" type="ORF">ACFQ2I_00715</name>
</gene>
<proteinExistence type="inferred from homology"/>
<dbReference type="NCBIfam" id="NF009793">
    <property type="entry name" value="PRK13285.1-1"/>
    <property type="match status" value="1"/>
</dbReference>